<evidence type="ECO:0000313" key="4">
    <source>
        <dbReference type="WBParaSite" id="HCON_00004770-00001"/>
    </source>
</evidence>
<dbReference type="PANTHER" id="PTHR31824:SF3">
    <property type="entry name" value="AAA DOMAIN-CONTAINING PROTEIN"/>
    <property type="match status" value="1"/>
</dbReference>
<feature type="compositionally biased region" description="Acidic residues" evidence="1">
    <location>
        <begin position="189"/>
        <end position="199"/>
    </location>
</feature>
<organism evidence="3 4">
    <name type="scientific">Haemonchus contortus</name>
    <name type="common">Barber pole worm</name>
    <dbReference type="NCBI Taxonomy" id="6289"/>
    <lineage>
        <taxon>Eukaryota</taxon>
        <taxon>Metazoa</taxon>
        <taxon>Ecdysozoa</taxon>
        <taxon>Nematoda</taxon>
        <taxon>Chromadorea</taxon>
        <taxon>Rhabditida</taxon>
        <taxon>Rhabditina</taxon>
        <taxon>Rhabditomorpha</taxon>
        <taxon>Strongyloidea</taxon>
        <taxon>Trichostrongylidae</taxon>
        <taxon>Haemonchus</taxon>
    </lineage>
</organism>
<reference evidence="4" key="1">
    <citation type="submission" date="2020-12" db="UniProtKB">
        <authorList>
            <consortium name="WormBaseParasite"/>
        </authorList>
    </citation>
    <scope>IDENTIFICATION</scope>
    <source>
        <strain evidence="4">MHco3</strain>
    </source>
</reference>
<feature type="region of interest" description="Disordered" evidence="1">
    <location>
        <begin position="653"/>
        <end position="682"/>
    </location>
</feature>
<feature type="region of interest" description="Disordered" evidence="1">
    <location>
        <begin position="1"/>
        <end position="68"/>
    </location>
</feature>
<dbReference type="PANTHER" id="PTHR31824">
    <property type="entry name" value="PROTEIN CBG17809"/>
    <property type="match status" value="1"/>
</dbReference>
<dbReference type="Proteomes" id="UP000025227">
    <property type="component" value="Unplaced"/>
</dbReference>
<keyword evidence="3" id="KW-1185">Reference proteome</keyword>
<evidence type="ECO:0000256" key="1">
    <source>
        <dbReference type="SAM" id="MobiDB-lite"/>
    </source>
</evidence>
<proteinExistence type="predicted"/>
<feature type="domain" description="DUF7747" evidence="2">
    <location>
        <begin position="470"/>
        <end position="634"/>
    </location>
</feature>
<feature type="domain" description="DUF7747" evidence="2">
    <location>
        <begin position="741"/>
        <end position="905"/>
    </location>
</feature>
<dbReference type="WBParaSite" id="HCON_00004770-00001">
    <property type="protein sequence ID" value="HCON_00004770-00001"/>
    <property type="gene ID" value="HCON_00004770"/>
</dbReference>
<name>A0A7I4XSF1_HAECO</name>
<evidence type="ECO:0000313" key="3">
    <source>
        <dbReference type="Proteomes" id="UP000025227"/>
    </source>
</evidence>
<dbReference type="Pfam" id="PF24927">
    <property type="entry name" value="DUF7747"/>
    <property type="match status" value="4"/>
</dbReference>
<dbReference type="OMA" id="WIANTNV"/>
<feature type="compositionally biased region" description="Basic residues" evidence="1">
    <location>
        <begin position="208"/>
        <end position="221"/>
    </location>
</feature>
<sequence>MTITRRSGVSEARPLVEKRPTPLSSPQKSSRKRRRVVESDAAPEVVAEDPQSSQNETTLSSRPKRTIRKSVLLSDYEVMLPNAVKEEPGEEKEEGAAPTAVVEEVDEQFVDIESSHEDEMIASVKAEERAAAIARKPHPRRVAAAPPPYIEPEDPNVEGEVDIEGIELMGQDESGMVTLADALDVALEEEVSGGEEDDQPPMLEKSAERRRPRGRPRKHSPSHVIPRPTRTGRLFPLPRSRYVADKAISKGEAEKINNYNIKLFENEVGVTEYGDRYATVIPGCLSYLLRKERIVELLTEPSDIEAIREQGWMSIKPPRLPPLVGTKACFAFYIEGSTVSSVRELSSDDLKPWTTTDPVEGEPTIKPNVRKHAVARVDGRFEPCKGDGRSSEFHLTEYSAWLPRLLRLRKKIFYVARQTGQIVGNVLILYDFTMPGEIPSIMNIAHGNDALRDMQQLDLGLELPVADADNPFIEGVVPGVRGEKFLRVHPSKIGWVNNKTLLLKYLINDPTFLDEAGYLNTHVPFLPPMIEGRGVFVHFAPATLVSDHIHHTGDGLSPWTFQGASMHNRVRTVKRALMQDSEGVFRLTKQDWQQTGLALVETITVLARCPRLRKRVVFIQRNNRMVLGIVCFMYEYIREGPLPEILRDNSITVPGPPITSRQPSALSTSVDKSHSSDIHGNGGVGDDFVDVEEIVEATDENDMSMSGGQGDYEEMHEDCLDGGWDGDFDEDLLASQENSDPFIDGVRELESGHVYLTVRHKRLAGSLDTILQYIANTNFVENHDILNNTKPQHPPLVRNARAYAFFVAGNIVYPHDINRDDFSPWSGNGTPENPTCYRTKVRKFPVETDEVTGLFRIGHGDYRTSPYHLVHLYSIHPKETRLRKKIAYLMETESRTIISHVMIMYDYHTEGPVPRIRGPYSKRFMRQKPRRPMIDVADTLDDVSDVSESEKESPFGLGPQQAEDGSIFLDLSDMEFLNDRNRQLHYLINKPRLVENLGCLNTRVPMFPPMTTSRGTFIFFIDGGEVDIRNLTCDALSPWSESLQMSDGSIMCRRPKTSKISLGLNREGQLRVMKMSRSQGTDYQMHIYAATLPRLPRLKKRVIYLTKGGMQIGHSMIVYWYTEEGALPTQVPHGNSITSEALYTRLPPSVRDEARRLLANHPPSEVAEMLSSKTNYAVAPRALYNIRRELRRDQPRYVDVKLEGSGLDDLDYIPDWLQADIAHAKKLGELTAAQGIVDGGDIDVSHTEEVEQAVGSPVRKMNPVRLANTPAGSGHSLREDAVWRYAREAFEAGSNEAVFDALWRLLLEKNEPRLLQNIKSDFGIEIVADHHPLIVEDESLEAMVVTDDGLVSAEIVDEERIPEGATIENVEIVEESVVVGEHPPAIQDEAQEGQKEAMPKDAVGAIHIGEEVEIQSVETVKTER</sequence>
<evidence type="ECO:0000259" key="2">
    <source>
        <dbReference type="Pfam" id="PF24927"/>
    </source>
</evidence>
<accession>A0A7I4XSF1</accession>
<feature type="compositionally biased region" description="Polar residues" evidence="1">
    <location>
        <begin position="659"/>
        <end position="670"/>
    </location>
</feature>
<feature type="region of interest" description="Disordered" evidence="1">
    <location>
        <begin position="189"/>
        <end position="233"/>
    </location>
</feature>
<protein>
    <submittedName>
        <fullName evidence="4">SET domain-containing protein</fullName>
    </submittedName>
</protein>
<dbReference type="OrthoDB" id="5786794at2759"/>
<feature type="domain" description="DUF7747" evidence="2">
    <location>
        <begin position="953"/>
        <end position="1119"/>
    </location>
</feature>
<feature type="compositionally biased region" description="Polar residues" evidence="1">
    <location>
        <begin position="50"/>
        <end position="61"/>
    </location>
</feature>
<feature type="region of interest" description="Disordered" evidence="1">
    <location>
        <begin position="135"/>
        <end position="156"/>
    </location>
</feature>
<feature type="domain" description="DUF7747" evidence="2">
    <location>
        <begin position="263"/>
        <end position="430"/>
    </location>
</feature>
<dbReference type="InterPro" id="IPR056649">
    <property type="entry name" value="DUF7747"/>
</dbReference>